<evidence type="ECO:0000256" key="1">
    <source>
        <dbReference type="SAM" id="Phobius"/>
    </source>
</evidence>
<keyword evidence="1" id="KW-1133">Transmembrane helix</keyword>
<protein>
    <recommendedName>
        <fullName evidence="4">Zinc dependent phospholipase C</fullName>
    </recommendedName>
</protein>
<dbReference type="Proteomes" id="UP000295696">
    <property type="component" value="Unassembled WGS sequence"/>
</dbReference>
<organism evidence="2 3">
    <name type="scientific">Primorskyibacter sedentarius</name>
    <dbReference type="NCBI Taxonomy" id="745311"/>
    <lineage>
        <taxon>Bacteria</taxon>
        <taxon>Pseudomonadati</taxon>
        <taxon>Pseudomonadota</taxon>
        <taxon>Alphaproteobacteria</taxon>
        <taxon>Rhodobacterales</taxon>
        <taxon>Roseobacteraceae</taxon>
        <taxon>Primorskyibacter</taxon>
    </lineage>
</organism>
<keyword evidence="1" id="KW-0472">Membrane</keyword>
<gene>
    <name evidence="2" type="ORF">EDD52_1473</name>
</gene>
<dbReference type="RefSeq" id="WP_132248943.1">
    <property type="nucleotide sequence ID" value="NZ_SLZU01000047.1"/>
</dbReference>
<comment type="caution">
    <text evidence="2">The sequence shown here is derived from an EMBL/GenBank/DDBJ whole genome shotgun (WGS) entry which is preliminary data.</text>
</comment>
<keyword evidence="1" id="KW-0812">Transmembrane</keyword>
<evidence type="ECO:0008006" key="4">
    <source>
        <dbReference type="Google" id="ProtNLM"/>
    </source>
</evidence>
<evidence type="ECO:0000313" key="2">
    <source>
        <dbReference type="EMBL" id="TCS50176.1"/>
    </source>
</evidence>
<name>A0A4R3ILI5_9RHOB</name>
<dbReference type="AlphaFoldDB" id="A0A4R3ILI5"/>
<keyword evidence="3" id="KW-1185">Reference proteome</keyword>
<evidence type="ECO:0000313" key="3">
    <source>
        <dbReference type="Proteomes" id="UP000295696"/>
    </source>
</evidence>
<feature type="transmembrane region" description="Helical" evidence="1">
    <location>
        <begin position="380"/>
        <end position="402"/>
    </location>
</feature>
<reference evidence="2 3" key="1">
    <citation type="submission" date="2019-03" db="EMBL/GenBank/DDBJ databases">
        <title>Genomic Encyclopedia of Type Strains, Phase IV (KMG-IV): sequencing the most valuable type-strain genomes for metagenomic binning, comparative biology and taxonomic classification.</title>
        <authorList>
            <person name="Goeker M."/>
        </authorList>
    </citation>
    <scope>NUCLEOTIDE SEQUENCE [LARGE SCALE GENOMIC DNA]</scope>
    <source>
        <strain evidence="2 3">DSM 104836</strain>
    </source>
</reference>
<proteinExistence type="predicted"/>
<dbReference type="EMBL" id="SLZU01000047">
    <property type="protein sequence ID" value="TCS50176.1"/>
    <property type="molecule type" value="Genomic_DNA"/>
</dbReference>
<dbReference type="OrthoDB" id="8451635at2"/>
<sequence>MPGPAIHHLIADRLRTNILSNRGLGDGVGPAEYSALQALLNDPKNVPYLYVGCHGPDPFFFNTKDLNPTLGKFVEIYNDVSDFLRDFEETLLSVVPDPVLDALEAFDEAVNETIQNSALLSEIEQTFNDINTALTALLDTLIEGLKRFVSEFNLFDLISHPYRDGAKEGDWWWFDAMHYRKTGKFTEAMLEASRDLSSPNHLYALGYLTHVTGDTSGHAYVNLWSGGAYRSASQRHKTGENFQDVFNFLNRTGRDFNFSKLHHLYNFNYQGTSNPPPADNPKIPADLANFLADIMNKVYQEDGDPDPDYAKKISPGDIDDTYRLWYKFMKGFTETGTLPPPHPYSLTTELREVWEKTMDNLDDIGDFLEDAVDSAGNFNILAIFIILAALVAAAIAAAAAIADGIAGAVVTLGTATIRYAACLIYEQVYNAFQNFRLALTFNGLGFPMQEHLNEPRLRQFMRPDFPDPTGVVAAGVAGQEPLLRFTTDILSDPLAAIFHQERHLIYPITDGEKTNVTPAPTSFFTQSALFPAFGDIPLTDGLIEQLVQFQQNGSLSEADLKLIMDKGTLGNALLLTQAMYERWFKGEPLPDFNLDSDRGYGYLCWRQPGDQPHEPKKLVTNTSAADPTTVILQILR</sequence>
<accession>A0A4R3ILI5</accession>